<keyword evidence="6 9" id="KW-1133">Transmembrane helix</keyword>
<dbReference type="InterPro" id="IPR051088">
    <property type="entry name" value="PTS_Sugar-EIIC/EIIB"/>
</dbReference>
<dbReference type="EMBL" id="FOHV01000036">
    <property type="protein sequence ID" value="SET53679.1"/>
    <property type="molecule type" value="Genomic_DNA"/>
</dbReference>
<dbReference type="InterPro" id="IPR004501">
    <property type="entry name" value="PTS_EIIC_3"/>
</dbReference>
<name>A0A1I0F6U1_9GAMM</name>
<dbReference type="PANTHER" id="PTHR33989:SF4">
    <property type="entry name" value="PTS SYSTEM N,N'-DIACETYLCHITOBIOSE-SPECIFIC EIIC COMPONENT"/>
    <property type="match status" value="1"/>
</dbReference>
<feature type="transmembrane region" description="Helical" evidence="9">
    <location>
        <begin position="95"/>
        <end position="113"/>
    </location>
</feature>
<keyword evidence="7 8" id="KW-0472">Membrane</keyword>
<dbReference type="PROSITE" id="PS51105">
    <property type="entry name" value="PTS_EIIC_TYPE_3"/>
    <property type="match status" value="1"/>
</dbReference>
<dbReference type="InterPro" id="IPR003352">
    <property type="entry name" value="PTS_EIIC"/>
</dbReference>
<gene>
    <name evidence="11" type="ORF">SAMN02583745_02666</name>
</gene>
<evidence type="ECO:0000256" key="6">
    <source>
        <dbReference type="ARBA" id="ARBA00022989"/>
    </source>
</evidence>
<dbReference type="GO" id="GO:1902815">
    <property type="term" value="P:N,N'-diacetylchitobiose import"/>
    <property type="evidence" value="ECO:0007669"/>
    <property type="project" value="TreeGrafter"/>
</dbReference>
<dbReference type="OrthoDB" id="5843984at2"/>
<evidence type="ECO:0000256" key="1">
    <source>
        <dbReference type="ARBA" id="ARBA00004651"/>
    </source>
</evidence>
<evidence type="ECO:0000256" key="5">
    <source>
        <dbReference type="ARBA" id="ARBA00022692"/>
    </source>
</evidence>
<dbReference type="GO" id="GO:0009401">
    <property type="term" value="P:phosphoenolpyruvate-dependent sugar phosphotransferase system"/>
    <property type="evidence" value="ECO:0007669"/>
    <property type="project" value="InterPro"/>
</dbReference>
<keyword evidence="3 8" id="KW-1003">Cell membrane</keyword>
<accession>A0A1I0F6U1</accession>
<evidence type="ECO:0000256" key="8">
    <source>
        <dbReference type="PIRNR" id="PIRNR006351"/>
    </source>
</evidence>
<feature type="domain" description="PTS EIIC type-3" evidence="10">
    <location>
        <begin position="8"/>
        <end position="393"/>
    </location>
</feature>
<evidence type="ECO:0000256" key="4">
    <source>
        <dbReference type="ARBA" id="ARBA00022597"/>
    </source>
</evidence>
<feature type="transmembrane region" description="Helical" evidence="9">
    <location>
        <begin position="211"/>
        <end position="233"/>
    </location>
</feature>
<feature type="transmembrane region" description="Helical" evidence="9">
    <location>
        <begin position="63"/>
        <end position="83"/>
    </location>
</feature>
<dbReference type="PIRSF" id="PIRSF006351">
    <property type="entry name" value="PTS_EIIC-Cellobiose"/>
    <property type="match status" value="1"/>
</dbReference>
<evidence type="ECO:0000256" key="7">
    <source>
        <dbReference type="ARBA" id="ARBA00023136"/>
    </source>
</evidence>
<comment type="function">
    <text evidence="8">The phosphoenolpyruvate-dependent sugar phosphotransferase system (PTS), a major carbohydrate active -transport system, catalyzes the phosphorylation of incoming sugar substrates concomitant with their translocation across the cell membrane.</text>
</comment>
<comment type="subcellular location">
    <subcellularLocation>
        <location evidence="1">Cell membrane</location>
        <topology evidence="1">Multi-pass membrane protein</topology>
    </subcellularLocation>
</comment>
<keyword evidence="4 8" id="KW-0762">Sugar transport</keyword>
<evidence type="ECO:0000313" key="12">
    <source>
        <dbReference type="Proteomes" id="UP000242642"/>
    </source>
</evidence>
<keyword evidence="2 8" id="KW-0813">Transport</keyword>
<keyword evidence="5 9" id="KW-0812">Transmembrane</keyword>
<dbReference type="InterPro" id="IPR004796">
    <property type="entry name" value="PTS_IIC_cello"/>
</dbReference>
<evidence type="ECO:0000256" key="9">
    <source>
        <dbReference type="SAM" id="Phobius"/>
    </source>
</evidence>
<feature type="transmembrane region" description="Helical" evidence="9">
    <location>
        <begin position="181"/>
        <end position="199"/>
    </location>
</feature>
<proteinExistence type="predicted"/>
<organism evidence="11 12">
    <name type="scientific">Thorsellia anophelis DSM 18579</name>
    <dbReference type="NCBI Taxonomy" id="1123402"/>
    <lineage>
        <taxon>Bacteria</taxon>
        <taxon>Pseudomonadati</taxon>
        <taxon>Pseudomonadota</taxon>
        <taxon>Gammaproteobacteria</taxon>
        <taxon>Enterobacterales</taxon>
        <taxon>Thorselliaceae</taxon>
        <taxon>Thorsellia</taxon>
    </lineage>
</organism>
<dbReference type="AlphaFoldDB" id="A0A1I0F6U1"/>
<keyword evidence="12" id="KW-1185">Reference proteome</keyword>
<dbReference type="PANTHER" id="PTHR33989">
    <property type="match status" value="1"/>
</dbReference>
<feature type="transmembrane region" description="Helical" evidence="9">
    <location>
        <begin position="125"/>
        <end position="147"/>
    </location>
</feature>
<dbReference type="GO" id="GO:0008982">
    <property type="term" value="F:protein-N(PI)-phosphohistidine-sugar phosphotransferase activity"/>
    <property type="evidence" value="ECO:0007669"/>
    <property type="project" value="UniProtKB-UniRule"/>
</dbReference>
<feature type="transmembrane region" description="Helical" evidence="9">
    <location>
        <begin position="31"/>
        <end position="51"/>
    </location>
</feature>
<dbReference type="STRING" id="1123402.SAMN02583745_02666"/>
<evidence type="ECO:0000256" key="2">
    <source>
        <dbReference type="ARBA" id="ARBA00022448"/>
    </source>
</evidence>
<dbReference type="RefSeq" id="WP_093322099.1">
    <property type="nucleotide sequence ID" value="NZ_FOHV01000036.1"/>
</dbReference>
<sequence length="414" mass="46102">MSGVLKFVNDKIAPAANKFSRNLWVGSLQDSVIVSMPLTLVGSVITMLLILRDYYPSLPDFTPIQQFSFGLIALIIAFAFPYFAMQRKKLDNKKLLAGFTSLAIFFMFVKPTIEDGQFSLPIDSLGANGMFLGMLSGLLSCLVFMTLAKFSFFGKNSAIPDYIVASFDAFVPILVALTLSWLITFVFGVDFFALLTALLKPLTHFGQSYFGLLAFIFFSSVLYSFGVSTWLLYGLFYPIQLAGIAENTARVEQGLEPLNIHTGEVIGGFISIGGMGVTLPLAFFLLKSTSERLKAIGKVSAIPSMLNINEPIIFGTPIMLNPLMMIPFWLNAFIIPTIVYFTLKFGLVDIPTHIFNLWFVPTPFQAFLVNNDWRSFILLAVVLIVSTAIWYPFWRAYDQQQVALEKEQAEKQAA</sequence>
<feature type="transmembrane region" description="Helical" evidence="9">
    <location>
        <begin position="265"/>
        <end position="286"/>
    </location>
</feature>
<evidence type="ECO:0000259" key="10">
    <source>
        <dbReference type="PROSITE" id="PS51105"/>
    </source>
</evidence>
<dbReference type="Proteomes" id="UP000242642">
    <property type="component" value="Unassembled WGS sequence"/>
</dbReference>
<evidence type="ECO:0000256" key="3">
    <source>
        <dbReference type="ARBA" id="ARBA00022475"/>
    </source>
</evidence>
<reference evidence="12" key="1">
    <citation type="submission" date="2016-10" db="EMBL/GenBank/DDBJ databases">
        <authorList>
            <person name="Varghese N."/>
            <person name="Submissions S."/>
        </authorList>
    </citation>
    <scope>NUCLEOTIDE SEQUENCE [LARGE SCALE GENOMIC DNA]</scope>
    <source>
        <strain evidence="12">DSM 18579</strain>
    </source>
</reference>
<protein>
    <recommendedName>
        <fullName evidence="8">Permease IIC component</fullName>
    </recommendedName>
</protein>
<dbReference type="GO" id="GO:0005886">
    <property type="term" value="C:plasma membrane"/>
    <property type="evidence" value="ECO:0007669"/>
    <property type="project" value="UniProtKB-SubCell"/>
</dbReference>
<evidence type="ECO:0000313" key="11">
    <source>
        <dbReference type="EMBL" id="SET53679.1"/>
    </source>
</evidence>
<dbReference type="Pfam" id="PF02378">
    <property type="entry name" value="PTS_EIIC"/>
    <property type="match status" value="1"/>
</dbReference>
<feature type="transmembrane region" description="Helical" evidence="9">
    <location>
        <begin position="373"/>
        <end position="394"/>
    </location>
</feature>